<dbReference type="GO" id="GO:0042732">
    <property type="term" value="P:D-xylose metabolic process"/>
    <property type="evidence" value="ECO:0007669"/>
    <property type="project" value="UniProtKB-KW"/>
</dbReference>
<dbReference type="Gene3D" id="1.10.10.10">
    <property type="entry name" value="Winged helix-like DNA-binding domain superfamily/Winged helix DNA-binding domain"/>
    <property type="match status" value="1"/>
</dbReference>
<comment type="function">
    <text evidence="1">Transcriptional repressor of xylose-utilizing enzymes.</text>
</comment>
<dbReference type="Pfam" id="PF00480">
    <property type="entry name" value="ROK"/>
    <property type="match status" value="1"/>
</dbReference>
<sequence>MTTTGMTTMEVKKINKSTIYSLIYSEKSISKQMIAQKLNIGLTTVTQNLKILEEEKLIERNGHYESTGGRKAQAIQINCTARISIGVDILKDCVHIVAITLYGDILNSSTIDIKFESSDQYFYKLGNSINSFIEMNLWHKDIILGVGIAIQGIISNDGKTISYGKILTDTGLNLDNISKYIPYNCILEHDSKAAAYVELWNHKNLKDAVVFLLNRNFGSAVIVNREVHYGINMHSGVIEHMCINHNGPLCYCGSQGCLETYCSANSLQKSAGEDLDSFFKKLREDDSFCNKIWIEYLDNLAIAIRNLNVILDCNIIVSGFLAPYLIQEDINSLNERVSASLPFPIIDNFITLSHYGELSPAIGSALILVDKFLKTI</sequence>
<keyword evidence="3" id="KW-0119">Carbohydrate metabolism</keyword>
<keyword evidence="3" id="KW-0859">Xylose metabolism</keyword>
<dbReference type="InterPro" id="IPR036388">
    <property type="entry name" value="WH-like_DNA-bd_sf"/>
</dbReference>
<dbReference type="GO" id="GO:0016301">
    <property type="term" value="F:kinase activity"/>
    <property type="evidence" value="ECO:0007669"/>
    <property type="project" value="UniProtKB-KW"/>
</dbReference>
<dbReference type="Gene3D" id="3.30.420.40">
    <property type="match status" value="2"/>
</dbReference>
<evidence type="ECO:0000256" key="1">
    <source>
        <dbReference type="ARBA" id="ARBA00002486"/>
    </source>
</evidence>
<keyword evidence="4" id="KW-0418">Kinase</keyword>
<dbReference type="PANTHER" id="PTHR18964:SF149">
    <property type="entry name" value="BIFUNCTIONAL UDP-N-ACETYLGLUCOSAMINE 2-EPIMERASE_N-ACETYLMANNOSAMINE KINASE"/>
    <property type="match status" value="1"/>
</dbReference>
<dbReference type="InterPro" id="IPR043129">
    <property type="entry name" value="ATPase_NBD"/>
</dbReference>
<keyword evidence="4" id="KW-0808">Transferase</keyword>
<accession>A0A1I1MRX5</accession>
<dbReference type="RefSeq" id="WP_090091158.1">
    <property type="nucleotide sequence ID" value="NZ_FOMG01000012.1"/>
</dbReference>
<dbReference type="STRING" id="119641.SAMN05421842_11221"/>
<evidence type="ECO:0000313" key="5">
    <source>
        <dbReference type="Proteomes" id="UP000199263"/>
    </source>
</evidence>
<gene>
    <name evidence="4" type="ORF">SAMN05421842_11221</name>
</gene>
<evidence type="ECO:0000256" key="2">
    <source>
        <dbReference type="ARBA" id="ARBA00006479"/>
    </source>
</evidence>
<dbReference type="SUPFAM" id="SSF46785">
    <property type="entry name" value="Winged helix' DNA-binding domain"/>
    <property type="match status" value="1"/>
</dbReference>
<reference evidence="4 5" key="1">
    <citation type="submission" date="2016-10" db="EMBL/GenBank/DDBJ databases">
        <authorList>
            <person name="de Groot N.N."/>
        </authorList>
    </citation>
    <scope>NUCLEOTIDE SEQUENCE [LARGE SCALE GENOMIC DNA]</scope>
    <source>
        <strain evidence="4 5">DSM 12992</strain>
    </source>
</reference>
<proteinExistence type="inferred from homology"/>
<dbReference type="EMBL" id="FOMG01000012">
    <property type="protein sequence ID" value="SFC88111.1"/>
    <property type="molecule type" value="Genomic_DNA"/>
</dbReference>
<evidence type="ECO:0000313" key="4">
    <source>
        <dbReference type="EMBL" id="SFC88111.1"/>
    </source>
</evidence>
<comment type="similarity">
    <text evidence="2">Belongs to the ROK (NagC/XylR) family.</text>
</comment>
<evidence type="ECO:0000256" key="3">
    <source>
        <dbReference type="ARBA" id="ARBA00022629"/>
    </source>
</evidence>
<organism evidence="4 5">
    <name type="scientific">Clostridium uliginosum</name>
    <dbReference type="NCBI Taxonomy" id="119641"/>
    <lineage>
        <taxon>Bacteria</taxon>
        <taxon>Bacillati</taxon>
        <taxon>Bacillota</taxon>
        <taxon>Clostridia</taxon>
        <taxon>Eubacteriales</taxon>
        <taxon>Clostridiaceae</taxon>
        <taxon>Clostridium</taxon>
    </lineage>
</organism>
<dbReference type="Proteomes" id="UP000199263">
    <property type="component" value="Unassembled WGS sequence"/>
</dbReference>
<dbReference type="PANTHER" id="PTHR18964">
    <property type="entry name" value="ROK (REPRESSOR, ORF, KINASE) FAMILY"/>
    <property type="match status" value="1"/>
</dbReference>
<protein>
    <submittedName>
        <fullName evidence="4">Sugar kinase of the NBD/HSP70 family, may contain an N-terminal HTH domain</fullName>
    </submittedName>
</protein>
<dbReference type="OrthoDB" id="9796533at2"/>
<keyword evidence="5" id="KW-1185">Reference proteome</keyword>
<dbReference type="InterPro" id="IPR036390">
    <property type="entry name" value="WH_DNA-bd_sf"/>
</dbReference>
<name>A0A1I1MRX5_9CLOT</name>
<dbReference type="SUPFAM" id="SSF53067">
    <property type="entry name" value="Actin-like ATPase domain"/>
    <property type="match status" value="2"/>
</dbReference>
<dbReference type="InterPro" id="IPR000600">
    <property type="entry name" value="ROK"/>
</dbReference>
<dbReference type="AlphaFoldDB" id="A0A1I1MRX5"/>